<dbReference type="InterPro" id="IPR012451">
    <property type="entry name" value="DUF1656"/>
</dbReference>
<evidence type="ECO:0000256" key="1">
    <source>
        <dbReference type="ARBA" id="ARBA00022475"/>
    </source>
</evidence>
<keyword evidence="3 5" id="KW-1133">Transmembrane helix</keyword>
<feature type="transmembrane region" description="Helical" evidence="5">
    <location>
        <begin position="12"/>
        <end position="32"/>
    </location>
</feature>
<dbReference type="OrthoDB" id="7021192at2"/>
<dbReference type="STRING" id="1122125.GCA_000423185_03829"/>
<feature type="transmembrane region" description="Helical" evidence="5">
    <location>
        <begin position="44"/>
        <end position="66"/>
    </location>
</feature>
<evidence type="ECO:0000256" key="3">
    <source>
        <dbReference type="ARBA" id="ARBA00022989"/>
    </source>
</evidence>
<evidence type="ECO:0000313" key="7">
    <source>
        <dbReference type="Proteomes" id="UP000196655"/>
    </source>
</evidence>
<gene>
    <name evidence="6" type="ORF">BWR60_17940</name>
</gene>
<dbReference type="EMBL" id="NHON01000032">
    <property type="protein sequence ID" value="OWJ65769.1"/>
    <property type="molecule type" value="Genomic_DNA"/>
</dbReference>
<reference evidence="7" key="1">
    <citation type="submission" date="2017-05" db="EMBL/GenBank/DDBJ databases">
        <authorList>
            <person name="Macchi M."/>
            <person name="Festa S."/>
            <person name="Coppotelli B.M."/>
            <person name="Morelli I.S."/>
        </authorList>
    </citation>
    <scope>NUCLEOTIDE SEQUENCE [LARGE SCALE GENOMIC DNA]</scope>
    <source>
        <strain evidence="7">I</strain>
    </source>
</reference>
<keyword evidence="1" id="KW-1003">Cell membrane</keyword>
<evidence type="ECO:0000256" key="2">
    <source>
        <dbReference type="ARBA" id="ARBA00022692"/>
    </source>
</evidence>
<evidence type="ECO:0000256" key="5">
    <source>
        <dbReference type="SAM" id="Phobius"/>
    </source>
</evidence>
<name>A0A211ZKI2_9PROT</name>
<organism evidence="6 7">
    <name type="scientific">Inquilinus limosus</name>
    <dbReference type="NCBI Taxonomy" id="171674"/>
    <lineage>
        <taxon>Bacteria</taxon>
        <taxon>Pseudomonadati</taxon>
        <taxon>Pseudomonadota</taxon>
        <taxon>Alphaproteobacteria</taxon>
        <taxon>Rhodospirillales</taxon>
        <taxon>Rhodospirillaceae</taxon>
        <taxon>Inquilinus</taxon>
    </lineage>
</organism>
<proteinExistence type="predicted"/>
<keyword evidence="4 5" id="KW-0472">Membrane</keyword>
<accession>A0A211ZKI2</accession>
<evidence type="ECO:0000313" key="6">
    <source>
        <dbReference type="EMBL" id="OWJ65769.1"/>
    </source>
</evidence>
<keyword evidence="7" id="KW-1185">Reference proteome</keyword>
<keyword evidence="2 5" id="KW-0812">Transmembrane</keyword>
<comment type="caution">
    <text evidence="6">The sequence shown here is derived from an EMBL/GenBank/DDBJ whole genome shotgun (WGS) entry which is preliminary data.</text>
</comment>
<dbReference type="Proteomes" id="UP000196655">
    <property type="component" value="Unassembled WGS sequence"/>
</dbReference>
<protein>
    <submittedName>
        <fullName evidence="6">Transporter</fullName>
    </submittedName>
</protein>
<dbReference type="RefSeq" id="WP_088152399.1">
    <property type="nucleotide sequence ID" value="NZ_NHON01000032.1"/>
</dbReference>
<dbReference type="AlphaFoldDB" id="A0A211ZKI2"/>
<evidence type="ECO:0000256" key="4">
    <source>
        <dbReference type="ARBA" id="ARBA00023136"/>
    </source>
</evidence>
<dbReference type="Pfam" id="PF07869">
    <property type="entry name" value="DUF1656"/>
    <property type="match status" value="1"/>
</dbReference>
<sequence>MNPLIKEIDLAGVYLSPMLGYLVVALLLTGVLRFVLGRVGAYRWIWHPALFDLSLLLIILTALVALTM</sequence>